<proteinExistence type="predicted"/>
<sequence>MGLIQQVHYLELSILANYFIKKKILSNKSKLLTGPLIYISVHPLTFLP</sequence>
<dbReference type="VEuPathDB" id="CryptoDB:CHUDEA6_4100"/>
<evidence type="ECO:0000313" key="1">
    <source>
        <dbReference type="EMBL" id="CUV06835.1"/>
    </source>
</evidence>
<reference evidence="2 3" key="3">
    <citation type="submission" date="2017-10" db="EMBL/GenBank/DDBJ databases">
        <title>Consistent, comparative and evidence-based genome annotation and re-annotation for the closely-related species, Cryptosporidium parvum, C. hominis and C. tyzzeri.</title>
        <authorList>
            <person name="Baptista R.P."/>
            <person name="Li Y."/>
            <person name="Sateriale A."/>
            <person name="Striepen B."/>
            <person name="Kissinger J.C."/>
        </authorList>
    </citation>
    <scope>NUCLEOTIDE SEQUENCE [LARGE SCALE GENOMIC DNA]</scope>
    <source>
        <strain evidence="2">30976</strain>
    </source>
</reference>
<evidence type="ECO:0000313" key="2">
    <source>
        <dbReference type="EMBL" id="PPS97587.1"/>
    </source>
</evidence>
<reference evidence="2 3" key="1">
    <citation type="submission" date="2014-11" db="EMBL/GenBank/DDBJ databases">
        <title>Comparative genomic analysis of Cryptosporidium hominis reveals occurrence of genetic recombination in virulent subtypes.</title>
        <authorList>
            <person name="Guo Y."/>
            <person name="Tang K."/>
            <person name="Frace M."/>
            <person name="Li N."/>
            <person name="Roellig D.M."/>
            <person name="Sammons S."/>
            <person name="Knipe K."/>
            <person name="Rowe L."/>
            <person name="Feng Y."/>
            <person name="Xiao L."/>
        </authorList>
    </citation>
    <scope>NUCLEOTIDE SEQUENCE [LARGE SCALE GENOMIC DNA]</scope>
    <source>
        <strain evidence="2">30976</strain>
    </source>
</reference>
<gene>
    <name evidence="1" type="ORF">CHUDEA6_4100</name>
    <name evidence="2" type="ORF">GY17_00000428</name>
</gene>
<reference evidence="1" key="2">
    <citation type="submission" date="2015-08" db="EMBL/GenBank/DDBJ databases">
        <authorList>
            <person name="Babu N.S."/>
            <person name="Beckwith C.J."/>
            <person name="Beseler K.G."/>
            <person name="Brison A."/>
            <person name="Carone J.V."/>
            <person name="Caskin T.P."/>
            <person name="Diamond M."/>
            <person name="Durham M.E."/>
            <person name="Foxe J.M."/>
            <person name="Go M."/>
            <person name="Henderson B.A."/>
            <person name="Jones I.B."/>
            <person name="McGettigan J.A."/>
            <person name="Micheletti S.J."/>
            <person name="Nasrallah M.E."/>
            <person name="Ortiz D."/>
            <person name="Piller C.R."/>
            <person name="Privatt S.R."/>
            <person name="Schneider S.L."/>
            <person name="Sharp S."/>
            <person name="Smith T.C."/>
            <person name="Stanton J.D."/>
            <person name="Ullery H.E."/>
            <person name="Wilson R.J."/>
            <person name="Serrano M.G."/>
            <person name="Buck G."/>
            <person name="Lee V."/>
            <person name="Wang Y."/>
            <person name="Carvalho R."/>
            <person name="Voegtly L."/>
            <person name="Shi R."/>
            <person name="Duckworth R."/>
            <person name="Johnson A."/>
            <person name="Loviza R."/>
            <person name="Walstead R."/>
            <person name="Shah Z."/>
            <person name="Kiflezghi M."/>
            <person name="Wade K."/>
            <person name="Ball S.L."/>
            <person name="Bradley K.W."/>
            <person name="Asai D.J."/>
            <person name="Bowman C.A."/>
            <person name="Russell D.A."/>
            <person name="Pope W.H."/>
            <person name="Jacobs-Sera D."/>
            <person name="Hendrix R.W."/>
            <person name="Hatfull G.F."/>
        </authorList>
    </citation>
    <scope>NUCLEOTIDE SEQUENCE [LARGE SCALE GENOMIC DNA]</scope>
</reference>
<dbReference type="Proteomes" id="UP001429100">
    <property type="component" value="Unassembled WGS sequence"/>
</dbReference>
<accession>A0A0S4TJI7</accession>
<organism evidence="1">
    <name type="scientific">Cryptosporidium hominis</name>
    <dbReference type="NCBI Taxonomy" id="237895"/>
    <lineage>
        <taxon>Eukaryota</taxon>
        <taxon>Sar</taxon>
        <taxon>Alveolata</taxon>
        <taxon>Apicomplexa</taxon>
        <taxon>Conoidasida</taxon>
        <taxon>Coccidia</taxon>
        <taxon>Eucoccidiorida</taxon>
        <taxon>Eimeriorina</taxon>
        <taxon>Cryptosporidiidae</taxon>
        <taxon>Cryptosporidium</taxon>
    </lineage>
</organism>
<protein>
    <submittedName>
        <fullName evidence="1">Uncharacterized protein</fullName>
    </submittedName>
</protein>
<name>A0A0S4TJI7_CRYHO</name>
<dbReference type="AlphaFoldDB" id="A0A0S4TJI7"/>
<evidence type="ECO:0000313" key="3">
    <source>
        <dbReference type="Proteomes" id="UP001429100"/>
    </source>
</evidence>
<dbReference type="Proteomes" id="UP000199752">
    <property type="component" value="Chromosome 6"/>
</dbReference>
<dbReference type="VEuPathDB" id="CryptoDB:GY17_00000428"/>
<dbReference type="EMBL" id="JTAI01000007">
    <property type="protein sequence ID" value="PPS97587.1"/>
    <property type="molecule type" value="Genomic_DNA"/>
</dbReference>
<keyword evidence="3" id="KW-1185">Reference proteome</keyword>
<dbReference type="EMBL" id="LN877952">
    <property type="protein sequence ID" value="CUV06835.1"/>
    <property type="molecule type" value="Genomic_DNA"/>
</dbReference>